<feature type="domain" description="PPIase FKBP-type" evidence="7">
    <location>
        <begin position="38"/>
        <end position="125"/>
    </location>
</feature>
<evidence type="ECO:0000256" key="3">
    <source>
        <dbReference type="ARBA" id="ARBA00023110"/>
    </source>
</evidence>
<feature type="transmembrane region" description="Helical" evidence="6">
    <location>
        <begin position="135"/>
        <end position="153"/>
    </location>
</feature>
<dbReference type="PROSITE" id="PS50059">
    <property type="entry name" value="FKBP_PPIASE"/>
    <property type="match status" value="1"/>
</dbReference>
<dbReference type="Pfam" id="PF00254">
    <property type="entry name" value="FKBP_C"/>
    <property type="match status" value="1"/>
</dbReference>
<dbReference type="InterPro" id="IPR046357">
    <property type="entry name" value="PPIase_dom_sf"/>
</dbReference>
<evidence type="ECO:0000256" key="5">
    <source>
        <dbReference type="PROSITE-ProRule" id="PRU00277"/>
    </source>
</evidence>
<dbReference type="Gene3D" id="3.10.50.40">
    <property type="match status" value="1"/>
</dbReference>
<evidence type="ECO:0000256" key="6">
    <source>
        <dbReference type="SAM" id="Phobius"/>
    </source>
</evidence>
<dbReference type="InterPro" id="IPR001179">
    <property type="entry name" value="PPIase_FKBP_dom"/>
</dbReference>
<keyword evidence="6" id="KW-1133">Transmembrane helix</keyword>
<evidence type="ECO:0000256" key="1">
    <source>
        <dbReference type="ARBA" id="ARBA00000971"/>
    </source>
</evidence>
<proteinExistence type="predicted"/>
<evidence type="ECO:0000256" key="2">
    <source>
        <dbReference type="ARBA" id="ARBA00013194"/>
    </source>
</evidence>
<evidence type="ECO:0000256" key="4">
    <source>
        <dbReference type="ARBA" id="ARBA00023235"/>
    </source>
</evidence>
<dbReference type="SUPFAM" id="SSF54534">
    <property type="entry name" value="FKBP-like"/>
    <property type="match status" value="1"/>
</dbReference>
<keyword evidence="4 5" id="KW-0413">Isomerase</keyword>
<protein>
    <recommendedName>
        <fullName evidence="2 5">peptidylprolyl isomerase</fullName>
        <ecNumber evidence="2 5">5.2.1.8</ecNumber>
    </recommendedName>
</protein>
<dbReference type="GO" id="GO:0005737">
    <property type="term" value="C:cytoplasm"/>
    <property type="evidence" value="ECO:0007669"/>
    <property type="project" value="TreeGrafter"/>
</dbReference>
<dbReference type="EMBL" id="HBIZ01064239">
    <property type="protein sequence ID" value="CAE0786877.1"/>
    <property type="molecule type" value="Transcribed_RNA"/>
</dbReference>
<dbReference type="PANTHER" id="PTHR10516">
    <property type="entry name" value="PEPTIDYL-PROLYL CIS-TRANS ISOMERASE"/>
    <property type="match status" value="1"/>
</dbReference>
<evidence type="ECO:0000259" key="7">
    <source>
        <dbReference type="PROSITE" id="PS50059"/>
    </source>
</evidence>
<keyword evidence="6" id="KW-0472">Membrane</keyword>
<name>A0A7S4C4N6_CHRCT</name>
<comment type="catalytic activity">
    <reaction evidence="1 5">
        <text>[protein]-peptidylproline (omega=180) = [protein]-peptidylproline (omega=0)</text>
        <dbReference type="Rhea" id="RHEA:16237"/>
        <dbReference type="Rhea" id="RHEA-COMP:10747"/>
        <dbReference type="Rhea" id="RHEA-COMP:10748"/>
        <dbReference type="ChEBI" id="CHEBI:83833"/>
        <dbReference type="ChEBI" id="CHEBI:83834"/>
        <dbReference type="EC" id="5.2.1.8"/>
    </reaction>
</comment>
<dbReference type="AlphaFoldDB" id="A0A7S4C4N6"/>
<organism evidence="8">
    <name type="scientific">Chrysotila carterae</name>
    <name type="common">Marine alga</name>
    <name type="synonym">Syracosphaera carterae</name>
    <dbReference type="NCBI Taxonomy" id="13221"/>
    <lineage>
        <taxon>Eukaryota</taxon>
        <taxon>Haptista</taxon>
        <taxon>Haptophyta</taxon>
        <taxon>Prymnesiophyceae</taxon>
        <taxon>Isochrysidales</taxon>
        <taxon>Isochrysidaceae</taxon>
        <taxon>Chrysotila</taxon>
    </lineage>
</organism>
<keyword evidence="6" id="KW-0812">Transmembrane</keyword>
<dbReference type="GO" id="GO:0003755">
    <property type="term" value="F:peptidyl-prolyl cis-trans isomerase activity"/>
    <property type="evidence" value="ECO:0007669"/>
    <property type="project" value="UniProtKB-KW"/>
</dbReference>
<accession>A0A7S4C4N6</accession>
<keyword evidence="3 5" id="KW-0697">Rotamase</keyword>
<sequence>MREPAEGQLVVLRRSPEGEIGVAKTIRRKGSGHMAQNGMHLKVRYSCMLSDGTVVESTSGDVREIVLGMRRLHGIGADICLSSMRVGERCLLTVSPSYSYGDHGAPPKIPPGTQITFDLELVEAWYPSAFQSTKFSLLGALVLVIFILGYFCFKFHKYPSFQAFVQGQ</sequence>
<dbReference type="PANTHER" id="PTHR10516:SF443">
    <property type="entry name" value="FK506-BINDING PROTEIN 59-RELATED"/>
    <property type="match status" value="1"/>
</dbReference>
<gene>
    <name evidence="8" type="ORF">PCAR00345_LOCUS39585</name>
</gene>
<dbReference type="EC" id="5.2.1.8" evidence="2 5"/>
<evidence type="ECO:0000313" key="8">
    <source>
        <dbReference type="EMBL" id="CAE0786877.1"/>
    </source>
</evidence>
<dbReference type="InterPro" id="IPR050689">
    <property type="entry name" value="FKBP-type_PPIase"/>
</dbReference>
<reference evidence="8" key="1">
    <citation type="submission" date="2021-01" db="EMBL/GenBank/DDBJ databases">
        <authorList>
            <person name="Corre E."/>
            <person name="Pelletier E."/>
            <person name="Niang G."/>
            <person name="Scheremetjew M."/>
            <person name="Finn R."/>
            <person name="Kale V."/>
            <person name="Holt S."/>
            <person name="Cochrane G."/>
            <person name="Meng A."/>
            <person name="Brown T."/>
            <person name="Cohen L."/>
        </authorList>
    </citation>
    <scope>NUCLEOTIDE SEQUENCE</scope>
    <source>
        <strain evidence="8">CCMP645</strain>
    </source>
</reference>